<name>A0A2K9P512_9FIRM</name>
<dbReference type="RefSeq" id="WP_102366432.1">
    <property type="nucleotide sequence ID" value="NZ_CP020991.1"/>
</dbReference>
<gene>
    <name evidence="2" type="ORF">B9O19_02159</name>
</gene>
<dbReference type="Pfam" id="PF01381">
    <property type="entry name" value="HTH_3"/>
    <property type="match status" value="1"/>
</dbReference>
<evidence type="ECO:0000313" key="2">
    <source>
        <dbReference type="EMBL" id="AUO20301.1"/>
    </source>
</evidence>
<dbReference type="SUPFAM" id="SSF47413">
    <property type="entry name" value="lambda repressor-like DNA-binding domains"/>
    <property type="match status" value="1"/>
</dbReference>
<dbReference type="CDD" id="cd00093">
    <property type="entry name" value="HTH_XRE"/>
    <property type="match status" value="1"/>
</dbReference>
<accession>A0A2K9P512</accession>
<evidence type="ECO:0000313" key="3">
    <source>
        <dbReference type="Proteomes" id="UP000235589"/>
    </source>
</evidence>
<dbReference type="KEGG" id="mpec:B9O19_02159"/>
<dbReference type="GeneID" id="98063531"/>
<keyword evidence="3" id="KW-1185">Reference proteome</keyword>
<dbReference type="Proteomes" id="UP000235589">
    <property type="component" value="Chromosome"/>
</dbReference>
<dbReference type="Gene3D" id="1.10.260.40">
    <property type="entry name" value="lambda repressor-like DNA-binding domains"/>
    <property type="match status" value="1"/>
</dbReference>
<organism evidence="2 3">
    <name type="scientific">Monoglobus pectinilyticus</name>
    <dbReference type="NCBI Taxonomy" id="1981510"/>
    <lineage>
        <taxon>Bacteria</taxon>
        <taxon>Bacillati</taxon>
        <taxon>Bacillota</taxon>
        <taxon>Clostridia</taxon>
        <taxon>Monoglobales</taxon>
        <taxon>Monoglobaceae</taxon>
        <taxon>Monoglobus</taxon>
    </lineage>
</organism>
<dbReference type="InterPro" id="IPR010982">
    <property type="entry name" value="Lambda_DNA-bd_dom_sf"/>
</dbReference>
<dbReference type="AlphaFoldDB" id="A0A2K9P512"/>
<dbReference type="SMART" id="SM00530">
    <property type="entry name" value="HTH_XRE"/>
    <property type="match status" value="1"/>
</dbReference>
<reference evidence="2 3" key="1">
    <citation type="submission" date="2017-04" db="EMBL/GenBank/DDBJ databases">
        <title>Monoglobus pectinilyticus 14 draft genome.</title>
        <authorList>
            <person name="Kim C."/>
            <person name="Rosendale D.I."/>
            <person name="Kelly W.J."/>
            <person name="Tannock G.W."/>
            <person name="Patchett M.L."/>
            <person name="Jordens J.Z."/>
        </authorList>
    </citation>
    <scope>NUCLEOTIDE SEQUENCE [LARGE SCALE GENOMIC DNA]</scope>
    <source>
        <strain evidence="2 3">14</strain>
    </source>
</reference>
<evidence type="ECO:0000259" key="1">
    <source>
        <dbReference type="PROSITE" id="PS50943"/>
    </source>
</evidence>
<dbReference type="EMBL" id="CP020991">
    <property type="protein sequence ID" value="AUO20301.1"/>
    <property type="molecule type" value="Genomic_DNA"/>
</dbReference>
<protein>
    <submittedName>
        <fullName evidence="2">Transcriptional regulator</fullName>
    </submittedName>
</protein>
<proteinExistence type="predicted"/>
<dbReference type="GO" id="GO:0003677">
    <property type="term" value="F:DNA binding"/>
    <property type="evidence" value="ECO:0007669"/>
    <property type="project" value="InterPro"/>
</dbReference>
<dbReference type="PROSITE" id="PS50943">
    <property type="entry name" value="HTH_CROC1"/>
    <property type="match status" value="1"/>
</dbReference>
<dbReference type="OrthoDB" id="2735991at2"/>
<sequence length="115" mass="13490">MSERLKELRKSLKMNQTNFAKQIGITQTAYSMIENGINPLSNRHIKVICLAYNVNETWLRTGEGEMFISSPYEQEFVKIFSKLTTETQQHLLCIIKELLKIQNEFVNKEQKYDAE</sequence>
<dbReference type="InterPro" id="IPR001387">
    <property type="entry name" value="Cro/C1-type_HTH"/>
</dbReference>
<feature type="domain" description="HTH cro/C1-type" evidence="1">
    <location>
        <begin position="5"/>
        <end position="59"/>
    </location>
</feature>